<name>A0A149VIS1_9PROT</name>
<reference evidence="4 5" key="1">
    <citation type="submission" date="2015-06" db="EMBL/GenBank/DDBJ databases">
        <title>Improved classification and identification of acetic acid bacteria using matrix-assisted laser desorption/ionization time-of-flight mass spectrometry; Gluconobacter nephelii and Gluconobacter uchimurae are later heterotypic synonyms of Gluconobacter japonicus and Gluconobacter oxydans, respectively.</title>
        <authorList>
            <person name="Li L."/>
            <person name="Cleenwerck I."/>
            <person name="De Vuyst L."/>
            <person name="Vandamme P."/>
        </authorList>
    </citation>
    <scope>NUCLEOTIDE SEQUENCE [LARGE SCALE GENOMIC DNA]</scope>
    <source>
        <strain evidence="4 5">LMG 1604</strain>
    </source>
</reference>
<evidence type="ECO:0000313" key="4">
    <source>
        <dbReference type="EMBL" id="KXV80072.1"/>
    </source>
</evidence>
<feature type="modified residue" description="4-aspartylphosphate" evidence="2">
    <location>
        <position position="59"/>
    </location>
</feature>
<evidence type="ECO:0000256" key="2">
    <source>
        <dbReference type="PROSITE-ProRule" id="PRU00169"/>
    </source>
</evidence>
<dbReference type="InterPro" id="IPR050595">
    <property type="entry name" value="Bact_response_regulator"/>
</dbReference>
<dbReference type="AlphaFoldDB" id="A0A149VIS1"/>
<feature type="non-terminal residue" evidence="4">
    <location>
        <position position="89"/>
    </location>
</feature>
<organism evidence="4 5">
    <name type="scientific">Acetobacter malorum</name>
    <dbReference type="NCBI Taxonomy" id="178901"/>
    <lineage>
        <taxon>Bacteria</taxon>
        <taxon>Pseudomonadati</taxon>
        <taxon>Pseudomonadota</taxon>
        <taxon>Alphaproteobacteria</taxon>
        <taxon>Acetobacterales</taxon>
        <taxon>Acetobacteraceae</taxon>
        <taxon>Acetobacter</taxon>
    </lineage>
</organism>
<keyword evidence="1 2" id="KW-0597">Phosphoprotein</keyword>
<dbReference type="PANTHER" id="PTHR44591:SF19">
    <property type="entry name" value="TWO-COMPONENT RESPONSE REGULATOR-RELATED"/>
    <property type="match status" value="1"/>
</dbReference>
<dbReference type="InterPro" id="IPR001789">
    <property type="entry name" value="Sig_transdc_resp-reg_receiver"/>
</dbReference>
<dbReference type="Gene3D" id="3.40.50.2300">
    <property type="match status" value="1"/>
</dbReference>
<dbReference type="Pfam" id="PF00072">
    <property type="entry name" value="Response_reg"/>
    <property type="match status" value="1"/>
</dbReference>
<protein>
    <recommendedName>
        <fullName evidence="3">Response regulatory domain-containing protein</fullName>
    </recommendedName>
</protein>
<proteinExistence type="predicted"/>
<dbReference type="GO" id="GO:0000160">
    <property type="term" value="P:phosphorelay signal transduction system"/>
    <property type="evidence" value="ECO:0007669"/>
    <property type="project" value="InterPro"/>
</dbReference>
<accession>A0A149VIS1</accession>
<dbReference type="Proteomes" id="UP000075538">
    <property type="component" value="Unassembled WGS sequence"/>
</dbReference>
<sequence>MLPEPDKRSVVLIVDDEPEILVALTDLLEDTYEVLPASSGERGLALLKERSDVAVIVSDQRMPGMTGDVFLARARLLSSAGAILLTGYA</sequence>
<dbReference type="EMBL" id="LHZZ01000036">
    <property type="protein sequence ID" value="KXV80072.1"/>
    <property type="molecule type" value="Genomic_DNA"/>
</dbReference>
<evidence type="ECO:0000259" key="3">
    <source>
        <dbReference type="PROSITE" id="PS50110"/>
    </source>
</evidence>
<comment type="caution">
    <text evidence="4">The sequence shown here is derived from an EMBL/GenBank/DDBJ whole genome shotgun (WGS) entry which is preliminary data.</text>
</comment>
<gene>
    <name evidence="4" type="ORF">AD953_00190</name>
</gene>
<dbReference type="SUPFAM" id="SSF52172">
    <property type="entry name" value="CheY-like"/>
    <property type="match status" value="1"/>
</dbReference>
<feature type="domain" description="Response regulatory" evidence="3">
    <location>
        <begin position="10"/>
        <end position="89"/>
    </location>
</feature>
<dbReference type="InterPro" id="IPR011006">
    <property type="entry name" value="CheY-like_superfamily"/>
</dbReference>
<evidence type="ECO:0000256" key="1">
    <source>
        <dbReference type="ARBA" id="ARBA00022553"/>
    </source>
</evidence>
<dbReference type="PROSITE" id="PS50110">
    <property type="entry name" value="RESPONSE_REGULATORY"/>
    <property type="match status" value="1"/>
</dbReference>
<dbReference type="RefSeq" id="WP_156475022.1">
    <property type="nucleotide sequence ID" value="NZ_LHZZ01000036.1"/>
</dbReference>
<evidence type="ECO:0000313" key="5">
    <source>
        <dbReference type="Proteomes" id="UP000075538"/>
    </source>
</evidence>
<dbReference type="PANTHER" id="PTHR44591">
    <property type="entry name" value="STRESS RESPONSE REGULATOR PROTEIN 1"/>
    <property type="match status" value="1"/>
</dbReference>